<comment type="similarity">
    <text evidence="1">Belongs to the bacterial solute-binding protein ModA family.</text>
</comment>
<dbReference type="RefSeq" id="WP_047885985.1">
    <property type="nucleotide sequence ID" value="NZ_CP071326.1"/>
</dbReference>
<dbReference type="SUPFAM" id="SSF53850">
    <property type="entry name" value="Periplasmic binding protein-like II"/>
    <property type="match status" value="1"/>
</dbReference>
<dbReference type="CDD" id="cd13536">
    <property type="entry name" value="PBP2_EcModA"/>
    <property type="match status" value="1"/>
</dbReference>
<feature type="binding site" evidence="6">
    <location>
        <position position="189"/>
    </location>
    <ligand>
        <name>molybdate</name>
        <dbReference type="ChEBI" id="CHEBI:36264"/>
    </ligand>
</feature>
<sequence length="254" mass="27342">MNWSRIALFGLALAGTNSFAADKITVFAAASLTNALNDVAKAYEDKTGVSTTLSYASSSTLARQIAQGAPVDIYLSASEKWMDYLAEQLAIDASSRKSLLENSLVMIAPTSYPADNIEITANWNLTEALKGTRLAMGDPNHVPAGMYAKESLSNLGLWPQAEKALAAANNVRSALLLVERQEANLGLVYKTDAMVSEKVKMVGVLPADSHTPITYPVAMIKGKAEDPQVKGFYDYLMTDEAAAIFEKYGFGESR</sequence>
<keyword evidence="9" id="KW-1185">Reference proteome</keyword>
<dbReference type="Gene3D" id="3.40.190.10">
    <property type="entry name" value="Periplasmic binding protein-like II"/>
    <property type="match status" value="2"/>
</dbReference>
<evidence type="ECO:0000256" key="4">
    <source>
        <dbReference type="ARBA" id="ARBA00022729"/>
    </source>
</evidence>
<evidence type="ECO:0000256" key="6">
    <source>
        <dbReference type="PIRSR" id="PIRSR004846-1"/>
    </source>
</evidence>
<evidence type="ECO:0000256" key="7">
    <source>
        <dbReference type="SAM" id="SignalP"/>
    </source>
</evidence>
<dbReference type="GO" id="GO:0030973">
    <property type="term" value="F:molybdate ion binding"/>
    <property type="evidence" value="ECO:0007669"/>
    <property type="project" value="TreeGrafter"/>
</dbReference>
<accession>A0A0J1H8P6</accession>
<dbReference type="EMBL" id="LDOU01000015">
    <property type="protein sequence ID" value="KLV08093.1"/>
    <property type="molecule type" value="Genomic_DNA"/>
</dbReference>
<feature type="binding site" evidence="6">
    <location>
        <position position="144"/>
    </location>
    <ligand>
        <name>molybdate</name>
        <dbReference type="ChEBI" id="CHEBI:36264"/>
    </ligand>
</feature>
<dbReference type="GO" id="GO:1901359">
    <property type="term" value="F:tungstate binding"/>
    <property type="evidence" value="ECO:0007669"/>
    <property type="project" value="UniProtKB-ARBA"/>
</dbReference>
<evidence type="ECO:0000256" key="5">
    <source>
        <dbReference type="ARBA" id="ARBA00062515"/>
    </source>
</evidence>
<feature type="binding site" evidence="6">
    <location>
        <position position="58"/>
    </location>
    <ligand>
        <name>molybdate</name>
        <dbReference type="ChEBI" id="CHEBI:36264"/>
    </ligand>
</feature>
<evidence type="ECO:0000256" key="2">
    <source>
        <dbReference type="ARBA" id="ARBA00022505"/>
    </source>
</evidence>
<dbReference type="PIRSF" id="PIRSF004846">
    <property type="entry name" value="ModA"/>
    <property type="match status" value="1"/>
</dbReference>
<dbReference type="Pfam" id="PF13531">
    <property type="entry name" value="SBP_bac_11"/>
    <property type="match status" value="1"/>
</dbReference>
<dbReference type="GO" id="GO:0030288">
    <property type="term" value="C:outer membrane-bounded periplasmic space"/>
    <property type="evidence" value="ECO:0007669"/>
    <property type="project" value="TreeGrafter"/>
</dbReference>
<dbReference type="NCBIfam" id="NF007958">
    <property type="entry name" value="PRK10677.1"/>
    <property type="match status" value="1"/>
</dbReference>
<feature type="chain" id="PRO_5005252716" evidence="7">
    <location>
        <begin position="21"/>
        <end position="254"/>
    </location>
</feature>
<keyword evidence="2 6" id="KW-0500">Molybdenum</keyword>
<keyword evidence="4 7" id="KW-0732">Signal</keyword>
<feature type="binding site" evidence="6">
    <location>
        <position position="171"/>
    </location>
    <ligand>
        <name>molybdate</name>
        <dbReference type="ChEBI" id="CHEBI:36264"/>
    </ligand>
</feature>
<comment type="caution">
    <text evidence="8">The sequence shown here is derived from an EMBL/GenBank/DDBJ whole genome shotgun (WGS) entry which is preliminary data.</text>
</comment>
<keyword evidence="3 6" id="KW-0479">Metal-binding</keyword>
<dbReference type="InterPro" id="IPR005950">
    <property type="entry name" value="ModA"/>
</dbReference>
<organism evidence="8 9">
    <name type="scientific">Photobacterium ganghwense</name>
    <dbReference type="NCBI Taxonomy" id="320778"/>
    <lineage>
        <taxon>Bacteria</taxon>
        <taxon>Pseudomonadati</taxon>
        <taxon>Pseudomonadota</taxon>
        <taxon>Gammaproteobacteria</taxon>
        <taxon>Vibrionales</taxon>
        <taxon>Vibrionaceae</taxon>
        <taxon>Photobacterium</taxon>
    </lineage>
</organism>
<reference evidence="8 9" key="1">
    <citation type="submission" date="2015-05" db="EMBL/GenBank/DDBJ databases">
        <title>Photobacterium galathea sp. nov.</title>
        <authorList>
            <person name="Machado H."/>
            <person name="Gram L."/>
        </authorList>
    </citation>
    <scope>NUCLEOTIDE SEQUENCE [LARGE SCALE GENOMIC DNA]</scope>
    <source>
        <strain evidence="8 9">DSM 22954</strain>
    </source>
</reference>
<dbReference type="OrthoDB" id="9785015at2"/>
<dbReference type="PANTHER" id="PTHR30632:SF17">
    <property type="entry name" value="MOLYBDATE-BINDING PROTEIN MODA"/>
    <property type="match status" value="1"/>
</dbReference>
<evidence type="ECO:0000256" key="3">
    <source>
        <dbReference type="ARBA" id="ARBA00022723"/>
    </source>
</evidence>
<feature type="signal peptide" evidence="7">
    <location>
        <begin position="1"/>
        <end position="20"/>
    </location>
</feature>
<comment type="subunit">
    <text evidence="5">The complex is composed of two ATP-binding proteins (ModC), two transmembrane proteins (ModB) and a solute-binding protein (ModA).</text>
</comment>
<dbReference type="GO" id="GO:0015689">
    <property type="term" value="P:molybdate ion transport"/>
    <property type="evidence" value="ECO:0007669"/>
    <property type="project" value="InterPro"/>
</dbReference>
<gene>
    <name evidence="8" type="ORF">ABT57_14825</name>
</gene>
<dbReference type="GO" id="GO:0046872">
    <property type="term" value="F:metal ion binding"/>
    <property type="evidence" value="ECO:0007669"/>
    <property type="project" value="UniProtKB-KW"/>
</dbReference>
<dbReference type="InterPro" id="IPR050682">
    <property type="entry name" value="ModA/WtpA"/>
</dbReference>
<dbReference type="FunFam" id="3.40.190.10:FF:000035">
    <property type="entry name" value="Molybdate ABC transporter substrate-binding protein"/>
    <property type="match status" value="1"/>
</dbReference>
<dbReference type="PATRIC" id="fig|320778.3.peg.3223"/>
<dbReference type="STRING" id="320778.ABT57_14825"/>
<evidence type="ECO:0000313" key="8">
    <source>
        <dbReference type="EMBL" id="KLV08093.1"/>
    </source>
</evidence>
<feature type="binding site" evidence="6">
    <location>
        <position position="31"/>
    </location>
    <ligand>
        <name>molybdate</name>
        <dbReference type="ChEBI" id="CHEBI:36264"/>
    </ligand>
</feature>
<evidence type="ECO:0000256" key="1">
    <source>
        <dbReference type="ARBA" id="ARBA00009175"/>
    </source>
</evidence>
<evidence type="ECO:0000313" key="9">
    <source>
        <dbReference type="Proteomes" id="UP000035909"/>
    </source>
</evidence>
<protein>
    <submittedName>
        <fullName evidence="8">Molybdenum ABC transporter substrate-binding protein</fullName>
    </submittedName>
</protein>
<dbReference type="NCBIfam" id="TIGR01256">
    <property type="entry name" value="modA"/>
    <property type="match status" value="1"/>
</dbReference>
<dbReference type="AlphaFoldDB" id="A0A0J1H8P6"/>
<dbReference type="PANTHER" id="PTHR30632">
    <property type="entry name" value="MOLYBDATE-BINDING PERIPLASMIC PROTEIN"/>
    <property type="match status" value="1"/>
</dbReference>
<dbReference type="Proteomes" id="UP000035909">
    <property type="component" value="Unassembled WGS sequence"/>
</dbReference>
<name>A0A0J1H8P6_9GAMM</name>
<proteinExistence type="inferred from homology"/>